<comment type="caution">
    <text evidence="3">The sequence shown here is derived from an EMBL/GenBank/DDBJ whole genome shotgun (WGS) entry which is preliminary data.</text>
</comment>
<feature type="region of interest" description="Disordered" evidence="2">
    <location>
        <begin position="1"/>
        <end position="42"/>
    </location>
</feature>
<keyword evidence="1" id="KW-0175">Coiled coil</keyword>
<evidence type="ECO:0000313" key="4">
    <source>
        <dbReference type="Proteomes" id="UP000789831"/>
    </source>
</evidence>
<dbReference type="AlphaFoldDB" id="A0A9N9GQF0"/>
<dbReference type="EMBL" id="CAJVPL010003148">
    <property type="protein sequence ID" value="CAG8627196.1"/>
    <property type="molecule type" value="Genomic_DNA"/>
</dbReference>
<evidence type="ECO:0000256" key="1">
    <source>
        <dbReference type="SAM" id="Coils"/>
    </source>
</evidence>
<organism evidence="3 4">
    <name type="scientific">Ambispora gerdemannii</name>
    <dbReference type="NCBI Taxonomy" id="144530"/>
    <lineage>
        <taxon>Eukaryota</taxon>
        <taxon>Fungi</taxon>
        <taxon>Fungi incertae sedis</taxon>
        <taxon>Mucoromycota</taxon>
        <taxon>Glomeromycotina</taxon>
        <taxon>Glomeromycetes</taxon>
        <taxon>Archaeosporales</taxon>
        <taxon>Ambisporaceae</taxon>
        <taxon>Ambispora</taxon>
    </lineage>
</organism>
<dbReference type="Proteomes" id="UP000789831">
    <property type="component" value="Unassembled WGS sequence"/>
</dbReference>
<evidence type="ECO:0000313" key="3">
    <source>
        <dbReference type="EMBL" id="CAG8627196.1"/>
    </source>
</evidence>
<name>A0A9N9GQF0_9GLOM</name>
<protein>
    <submittedName>
        <fullName evidence="3">6835_t:CDS:1</fullName>
    </submittedName>
</protein>
<feature type="non-terminal residue" evidence="3">
    <location>
        <position position="174"/>
    </location>
</feature>
<evidence type="ECO:0000256" key="2">
    <source>
        <dbReference type="SAM" id="MobiDB-lite"/>
    </source>
</evidence>
<proteinExistence type="predicted"/>
<feature type="coiled-coil region" evidence="1">
    <location>
        <begin position="111"/>
        <end position="155"/>
    </location>
</feature>
<sequence length="174" mass="19868">PNIVITPKPLQTASNVEYKRPPSPYISTSFKEKEPKRKIHPNHQEWKILLRRSSLHKKPTQQNNYLSAPNLSKKSSELVSQISPQSQQEKISLANANKKTNQQLTLIPNQKEKATETELILLAKIKNLEKQLAQIKTENANLKSENQHLKSLIQKEAEITQAQIIQLPSTKLNK</sequence>
<keyword evidence="4" id="KW-1185">Reference proteome</keyword>
<gene>
    <name evidence="3" type="ORF">AGERDE_LOCUS10348</name>
</gene>
<accession>A0A9N9GQF0</accession>
<reference evidence="3" key="1">
    <citation type="submission" date="2021-06" db="EMBL/GenBank/DDBJ databases">
        <authorList>
            <person name="Kallberg Y."/>
            <person name="Tangrot J."/>
            <person name="Rosling A."/>
        </authorList>
    </citation>
    <scope>NUCLEOTIDE SEQUENCE</scope>
    <source>
        <strain evidence="3">MT106</strain>
    </source>
</reference>